<reference evidence="2 3" key="1">
    <citation type="submission" date="2020-04" db="EMBL/GenBank/DDBJ databases">
        <title>Thalassotalea sp. M1531, isolated from the surface of marine red alga.</title>
        <authorList>
            <person name="Pang L."/>
            <person name="Lu D.-C."/>
        </authorList>
    </citation>
    <scope>NUCLEOTIDE SEQUENCE [LARGE SCALE GENOMIC DNA]</scope>
    <source>
        <strain evidence="2 3">M1531</strain>
    </source>
</reference>
<evidence type="ECO:0008006" key="4">
    <source>
        <dbReference type="Google" id="ProtNLM"/>
    </source>
</evidence>
<organism evidence="2 3">
    <name type="scientific">Thalassotalea algicola</name>
    <dbReference type="NCBI Taxonomy" id="2716224"/>
    <lineage>
        <taxon>Bacteria</taxon>
        <taxon>Pseudomonadati</taxon>
        <taxon>Pseudomonadota</taxon>
        <taxon>Gammaproteobacteria</taxon>
        <taxon>Alteromonadales</taxon>
        <taxon>Colwelliaceae</taxon>
        <taxon>Thalassotalea</taxon>
    </lineage>
</organism>
<keyword evidence="3" id="KW-1185">Reference proteome</keyword>
<evidence type="ECO:0000256" key="1">
    <source>
        <dbReference type="SAM" id="SignalP"/>
    </source>
</evidence>
<gene>
    <name evidence="2" type="ORF">HII17_00535</name>
</gene>
<dbReference type="AlphaFoldDB" id="A0A7Y0Q5S4"/>
<dbReference type="Proteomes" id="UP000568664">
    <property type="component" value="Unassembled WGS sequence"/>
</dbReference>
<feature type="signal peptide" evidence="1">
    <location>
        <begin position="1"/>
        <end position="19"/>
    </location>
</feature>
<accession>A0A7Y0Q5S4</accession>
<keyword evidence="1" id="KW-0732">Signal</keyword>
<dbReference type="EMBL" id="JABBXH010000001">
    <property type="protein sequence ID" value="NMP30032.1"/>
    <property type="molecule type" value="Genomic_DNA"/>
</dbReference>
<sequence length="120" mass="13268">MKKLGILVLSLAAFATSVAETLELDLNLFLNNQLVKSQVVKTEDGKMHTVTADEVIKFDVTPTLNDDIVTLTSVMHKYENGAYNKFQEPKLMVKLDEPATIEVGTEGVAVYKIQITAKKI</sequence>
<feature type="chain" id="PRO_5030536500" description="DUF2057 domain-containing protein" evidence="1">
    <location>
        <begin position="20"/>
        <end position="120"/>
    </location>
</feature>
<evidence type="ECO:0000313" key="2">
    <source>
        <dbReference type="EMBL" id="NMP30032.1"/>
    </source>
</evidence>
<dbReference type="RefSeq" id="WP_169073382.1">
    <property type="nucleotide sequence ID" value="NZ_JABBXH010000001.1"/>
</dbReference>
<protein>
    <recommendedName>
        <fullName evidence="4">DUF2057 domain-containing protein</fullName>
    </recommendedName>
</protein>
<name>A0A7Y0Q5S4_9GAMM</name>
<comment type="caution">
    <text evidence="2">The sequence shown here is derived from an EMBL/GenBank/DDBJ whole genome shotgun (WGS) entry which is preliminary data.</text>
</comment>
<proteinExistence type="predicted"/>
<evidence type="ECO:0000313" key="3">
    <source>
        <dbReference type="Proteomes" id="UP000568664"/>
    </source>
</evidence>